<evidence type="ECO:0000256" key="1">
    <source>
        <dbReference type="ARBA" id="ARBA00007447"/>
    </source>
</evidence>
<dbReference type="SUPFAM" id="SSF50630">
    <property type="entry name" value="Acid proteases"/>
    <property type="match status" value="1"/>
</dbReference>
<gene>
    <name evidence="7" type="ORF">BSTOLATCC_MIC53711</name>
</gene>
<reference evidence="7" key="1">
    <citation type="submission" date="2021-09" db="EMBL/GenBank/DDBJ databases">
        <authorList>
            <consortium name="AG Swart"/>
            <person name="Singh M."/>
            <person name="Singh A."/>
            <person name="Seah K."/>
            <person name="Emmerich C."/>
        </authorList>
    </citation>
    <scope>NUCLEOTIDE SEQUENCE</scope>
    <source>
        <strain evidence="7">ATCC30299</strain>
    </source>
</reference>
<dbReference type="InterPro" id="IPR021109">
    <property type="entry name" value="Peptidase_aspartic_dom_sf"/>
</dbReference>
<keyword evidence="4" id="KW-0064">Aspartyl protease</keyword>
<keyword evidence="5" id="KW-0472">Membrane</keyword>
<evidence type="ECO:0000313" key="8">
    <source>
        <dbReference type="Proteomes" id="UP001162131"/>
    </source>
</evidence>
<dbReference type="GO" id="GO:0006508">
    <property type="term" value="P:proteolysis"/>
    <property type="evidence" value="ECO:0007669"/>
    <property type="project" value="UniProtKB-KW"/>
</dbReference>
<evidence type="ECO:0000259" key="6">
    <source>
        <dbReference type="PROSITE" id="PS51767"/>
    </source>
</evidence>
<keyword evidence="3" id="KW-1015">Disulfide bond</keyword>
<evidence type="ECO:0000256" key="5">
    <source>
        <dbReference type="SAM" id="Phobius"/>
    </source>
</evidence>
<dbReference type="InterPro" id="IPR001461">
    <property type="entry name" value="Aspartic_peptidase_A1"/>
</dbReference>
<dbReference type="PANTHER" id="PTHR47966">
    <property type="entry name" value="BETA-SITE APP-CLEAVING ENZYME, ISOFORM A-RELATED"/>
    <property type="match status" value="1"/>
</dbReference>
<keyword evidence="4" id="KW-0645">Protease</keyword>
<dbReference type="Gene3D" id="2.40.70.10">
    <property type="entry name" value="Acid Proteases"/>
    <property type="match status" value="2"/>
</dbReference>
<dbReference type="GO" id="GO:0004190">
    <property type="term" value="F:aspartic-type endopeptidase activity"/>
    <property type="evidence" value="ECO:0007669"/>
    <property type="project" value="UniProtKB-KW"/>
</dbReference>
<accession>A0AAU9K2N3</accession>
<dbReference type="InterPro" id="IPR033121">
    <property type="entry name" value="PEPTIDASE_A1"/>
</dbReference>
<comment type="similarity">
    <text evidence="1 4">Belongs to the peptidase A1 family.</text>
</comment>
<feature type="disulfide bond" evidence="3">
    <location>
        <begin position="89"/>
        <end position="94"/>
    </location>
</feature>
<dbReference type="PROSITE" id="PS00141">
    <property type="entry name" value="ASP_PROTEASE"/>
    <property type="match status" value="2"/>
</dbReference>
<feature type="domain" description="Peptidase A1" evidence="6">
    <location>
        <begin position="58"/>
        <end position="363"/>
    </location>
</feature>
<evidence type="ECO:0000256" key="4">
    <source>
        <dbReference type="RuleBase" id="RU000454"/>
    </source>
</evidence>
<dbReference type="PRINTS" id="PR00792">
    <property type="entry name" value="PEPSIN"/>
</dbReference>
<evidence type="ECO:0000256" key="3">
    <source>
        <dbReference type="PIRSR" id="PIRSR601461-2"/>
    </source>
</evidence>
<evidence type="ECO:0000256" key="2">
    <source>
        <dbReference type="PIRSR" id="PIRSR601461-1"/>
    </source>
</evidence>
<dbReference type="InterPro" id="IPR001969">
    <property type="entry name" value="Aspartic_peptidase_AS"/>
</dbReference>
<sequence>MKGYLILLYIQIAFGAFTIPLYPIHKTPEEKASFYKSLKTFKAGAGPTNVPLTYNYEYYGLVQIGTPPQNFQVVFDTGSSNLWVPSSSCYSVSCSLHHTYNHSKSSTYIPNGKKIGIGYEAGSVTGFLSKDTVTWGGIQIPGITFAEMTSFPGTYWSSKAFDGIMGMAWVAESEDKITPVYQSMYSLGLINADSFAMYLVPGNGIGSALTLGGYNTSCSKNDWNWIPLLNEGFWEIKIDSITVNGKAIQVTGMKAVIDSGTPHLVGDSTIVNQINAIIPTVASDCSNIGSLPNVVITLNGVNYTLTGQDYVVQLNSEGLTSCETGWTPENFPSSLRNVLILGDLFMHVYYTQFDYGGSRIGFATAI</sequence>
<dbReference type="Pfam" id="PF00026">
    <property type="entry name" value="Asp"/>
    <property type="match status" value="1"/>
</dbReference>
<feature type="active site" evidence="2">
    <location>
        <position position="258"/>
    </location>
</feature>
<organism evidence="7 8">
    <name type="scientific">Blepharisma stoltei</name>
    <dbReference type="NCBI Taxonomy" id="1481888"/>
    <lineage>
        <taxon>Eukaryota</taxon>
        <taxon>Sar</taxon>
        <taxon>Alveolata</taxon>
        <taxon>Ciliophora</taxon>
        <taxon>Postciliodesmatophora</taxon>
        <taxon>Heterotrichea</taxon>
        <taxon>Heterotrichida</taxon>
        <taxon>Blepharismidae</taxon>
        <taxon>Blepharisma</taxon>
    </lineage>
</organism>
<proteinExistence type="inferred from homology"/>
<dbReference type="Proteomes" id="UP001162131">
    <property type="component" value="Unassembled WGS sequence"/>
</dbReference>
<dbReference type="FunFam" id="2.40.70.10:FF:000008">
    <property type="entry name" value="Cathepsin D"/>
    <property type="match status" value="1"/>
</dbReference>
<dbReference type="AlphaFoldDB" id="A0AAU9K2N3"/>
<evidence type="ECO:0000313" key="7">
    <source>
        <dbReference type="EMBL" id="CAG9331646.1"/>
    </source>
</evidence>
<keyword evidence="5" id="KW-0812">Transmembrane</keyword>
<feature type="active site" evidence="2">
    <location>
        <position position="76"/>
    </location>
</feature>
<comment type="caution">
    <text evidence="7">The sequence shown here is derived from an EMBL/GenBank/DDBJ whole genome shotgun (WGS) entry which is preliminary data.</text>
</comment>
<keyword evidence="5" id="KW-1133">Transmembrane helix</keyword>
<keyword evidence="8" id="KW-1185">Reference proteome</keyword>
<dbReference type="PROSITE" id="PS51767">
    <property type="entry name" value="PEPTIDASE_A1"/>
    <property type="match status" value="1"/>
</dbReference>
<feature type="transmembrane region" description="Helical" evidence="5">
    <location>
        <begin position="6"/>
        <end position="24"/>
    </location>
</feature>
<protein>
    <recommendedName>
        <fullName evidence="6">Peptidase A1 domain-containing protein</fullName>
    </recommendedName>
</protein>
<dbReference type="EMBL" id="CAJZBQ010000053">
    <property type="protein sequence ID" value="CAG9331646.1"/>
    <property type="molecule type" value="Genomic_DNA"/>
</dbReference>
<name>A0AAU9K2N3_9CILI</name>
<keyword evidence="4" id="KW-0378">Hydrolase</keyword>